<keyword evidence="9" id="KW-0175">Coiled coil</keyword>
<evidence type="ECO:0000256" key="10">
    <source>
        <dbReference type="SAM" id="Phobius"/>
    </source>
</evidence>
<evidence type="ECO:0000256" key="3">
    <source>
        <dbReference type="ARBA" id="ARBA00022448"/>
    </source>
</evidence>
<keyword evidence="8 10" id="KW-0472">Membrane</keyword>
<keyword evidence="3" id="KW-0813">Transport</keyword>
<dbReference type="GO" id="GO:0015031">
    <property type="term" value="P:protein transport"/>
    <property type="evidence" value="ECO:0007669"/>
    <property type="project" value="InterPro"/>
</dbReference>
<dbReference type="PANTHER" id="PTHR30386:SF26">
    <property type="entry name" value="TRANSPORT PROTEIN COMB"/>
    <property type="match status" value="1"/>
</dbReference>
<keyword evidence="4" id="KW-1003">Cell membrane</keyword>
<feature type="domain" description="AprE-like beta-barrel" evidence="11">
    <location>
        <begin position="329"/>
        <end position="431"/>
    </location>
</feature>
<evidence type="ECO:0000256" key="6">
    <source>
        <dbReference type="ARBA" id="ARBA00022692"/>
    </source>
</evidence>
<dbReference type="Pfam" id="PF26002">
    <property type="entry name" value="Beta-barrel_AprE"/>
    <property type="match status" value="1"/>
</dbReference>
<sequence>MGMGNLDRELLEYQPDAAAIEAGGVPGGARWVLYVILAAIVALVVGAIVFRVDRIVVAEGELITSAPAIVVQPLNTAVIRSIEARVGDAVEAGQLLATLDATFASADLGQLEKQAHALAAQLRRIEAELGGGDFRARPEEAGDGLLQEQVLRQRRQVVAETRRLNADKVAALEAKLAQNGVQQAGQERQGKVLRDMEGTAARRLKGEDETQRRLRLIEARKARVEVENVLGNLRAEAEVTRQELKEARSEWRRFVEERQADLLEQAVELRREHNRVEEELHKARRMHELIELRAPARGVVLQAAERSVGSVIQQAEPFMVLVPRGTVLEAEVEVASRDIGRIREGDTARIKLDAFPFQRHGVLPGAVRVISENAFARASGEELLKGEEAHPAGGAAFYRCRITLLDSKLQKVPAGFRLLPGMKLRAEIKVGTRSVISYFLYPVIRALDEGLREP</sequence>
<dbReference type="GO" id="GO:0005886">
    <property type="term" value="C:plasma membrane"/>
    <property type="evidence" value="ECO:0007669"/>
    <property type="project" value="UniProtKB-SubCell"/>
</dbReference>
<dbReference type="InterPro" id="IPR050739">
    <property type="entry name" value="MFP"/>
</dbReference>
<dbReference type="AlphaFoldDB" id="A0A2L1GKN6"/>
<keyword evidence="7 10" id="KW-1133">Transmembrane helix</keyword>
<reference evidence="12 13" key="1">
    <citation type="journal article" date="2018" name="MBio">
        <title>Insights into the evolution of host association through the isolation and characterization of a novel human periodontal pathobiont, Desulfobulbus oralis.</title>
        <authorList>
            <person name="Cross K.L."/>
            <person name="Chirania P."/>
            <person name="Xiong W."/>
            <person name="Beall C.J."/>
            <person name="Elkins J.G."/>
            <person name="Giannone R.J."/>
            <person name="Griffen A.L."/>
            <person name="Guss A.M."/>
            <person name="Hettich R.L."/>
            <person name="Joshi S.S."/>
            <person name="Mokrzan E.M."/>
            <person name="Martin R.K."/>
            <person name="Zhulin I.B."/>
            <person name="Leys E.J."/>
            <person name="Podar M."/>
        </authorList>
    </citation>
    <scope>NUCLEOTIDE SEQUENCE [LARGE SCALE GENOMIC DNA]</scope>
    <source>
        <strain evidence="12 13">ORNL</strain>
    </source>
</reference>
<dbReference type="Proteomes" id="UP000239867">
    <property type="component" value="Chromosome"/>
</dbReference>
<dbReference type="InterPro" id="IPR010129">
    <property type="entry name" value="T1SS_HlyD"/>
</dbReference>
<dbReference type="Gene3D" id="2.40.50.100">
    <property type="match status" value="1"/>
</dbReference>
<keyword evidence="5" id="KW-0997">Cell inner membrane</keyword>
<keyword evidence="13" id="KW-1185">Reference proteome</keyword>
<evidence type="ECO:0000256" key="1">
    <source>
        <dbReference type="ARBA" id="ARBA00004377"/>
    </source>
</evidence>
<dbReference type="Gene3D" id="2.40.30.170">
    <property type="match status" value="1"/>
</dbReference>
<dbReference type="PANTHER" id="PTHR30386">
    <property type="entry name" value="MEMBRANE FUSION SUBUNIT OF EMRAB-TOLC MULTIDRUG EFFLUX PUMP"/>
    <property type="match status" value="1"/>
</dbReference>
<evidence type="ECO:0000256" key="2">
    <source>
        <dbReference type="ARBA" id="ARBA00009477"/>
    </source>
</evidence>
<evidence type="ECO:0000256" key="9">
    <source>
        <dbReference type="SAM" id="Coils"/>
    </source>
</evidence>
<evidence type="ECO:0000256" key="8">
    <source>
        <dbReference type="ARBA" id="ARBA00023136"/>
    </source>
</evidence>
<evidence type="ECO:0000313" key="12">
    <source>
        <dbReference type="EMBL" id="AVD70229.1"/>
    </source>
</evidence>
<feature type="transmembrane region" description="Helical" evidence="10">
    <location>
        <begin position="31"/>
        <end position="50"/>
    </location>
</feature>
<evidence type="ECO:0000259" key="11">
    <source>
        <dbReference type="Pfam" id="PF26002"/>
    </source>
</evidence>
<dbReference type="PRINTS" id="PR01490">
    <property type="entry name" value="RTXTOXIND"/>
</dbReference>
<protein>
    <recommendedName>
        <fullName evidence="11">AprE-like beta-barrel domain-containing protein</fullName>
    </recommendedName>
</protein>
<comment type="similarity">
    <text evidence="2">Belongs to the membrane fusion protein (MFP) (TC 8.A.1) family.</text>
</comment>
<evidence type="ECO:0000313" key="13">
    <source>
        <dbReference type="Proteomes" id="UP000239867"/>
    </source>
</evidence>
<comment type="subcellular location">
    <subcellularLocation>
        <location evidence="1">Cell inner membrane</location>
        <topology evidence="1">Single-pass membrane protein</topology>
    </subcellularLocation>
</comment>
<feature type="coiled-coil region" evidence="9">
    <location>
        <begin position="207"/>
        <end position="293"/>
    </location>
</feature>
<accession>A0A2L1GKN6</accession>
<organism evidence="12 13">
    <name type="scientific">Desulfobulbus oralis</name>
    <dbReference type="NCBI Taxonomy" id="1986146"/>
    <lineage>
        <taxon>Bacteria</taxon>
        <taxon>Pseudomonadati</taxon>
        <taxon>Thermodesulfobacteriota</taxon>
        <taxon>Desulfobulbia</taxon>
        <taxon>Desulfobulbales</taxon>
        <taxon>Desulfobulbaceae</taxon>
        <taxon>Desulfobulbus</taxon>
    </lineage>
</organism>
<evidence type="ECO:0000256" key="5">
    <source>
        <dbReference type="ARBA" id="ARBA00022519"/>
    </source>
</evidence>
<dbReference type="InterPro" id="IPR058982">
    <property type="entry name" value="Beta-barrel_AprE"/>
</dbReference>
<proteinExistence type="inferred from homology"/>
<dbReference type="EMBL" id="CP021255">
    <property type="protein sequence ID" value="AVD70229.1"/>
    <property type="molecule type" value="Genomic_DNA"/>
</dbReference>
<dbReference type="KEGG" id="deo:CAY53_00985"/>
<name>A0A2L1GKN6_9BACT</name>
<evidence type="ECO:0000256" key="7">
    <source>
        <dbReference type="ARBA" id="ARBA00022989"/>
    </source>
</evidence>
<keyword evidence="6 10" id="KW-0812">Transmembrane</keyword>
<dbReference type="NCBIfam" id="TIGR01843">
    <property type="entry name" value="type_I_hlyD"/>
    <property type="match status" value="1"/>
</dbReference>
<evidence type="ECO:0000256" key="4">
    <source>
        <dbReference type="ARBA" id="ARBA00022475"/>
    </source>
</evidence>
<gene>
    <name evidence="12" type="ORF">CAY53_00985</name>
</gene>